<feature type="non-terminal residue" evidence="1">
    <location>
        <position position="110"/>
    </location>
</feature>
<sequence>QQLARQLHFISIYPNINECKWSNKWLDGFMHRYKLSNRCRTTVAQKLPEDLELKINQFLNFSNFTGCMANGVKLPPVIVFKLVNVPWQEFPSGVIIRTNPAGYMNSDEMI</sequence>
<accession>A0A9N9KIL2</accession>
<dbReference type="EMBL" id="CAJVPY010069958">
    <property type="protein sequence ID" value="CAG8827587.1"/>
    <property type="molecule type" value="Genomic_DNA"/>
</dbReference>
<reference evidence="1" key="1">
    <citation type="submission" date="2021-06" db="EMBL/GenBank/DDBJ databases">
        <authorList>
            <person name="Kallberg Y."/>
            <person name="Tangrot J."/>
            <person name="Rosling A."/>
        </authorList>
    </citation>
    <scope>NUCLEOTIDE SEQUENCE</scope>
    <source>
        <strain evidence="1">MA453B</strain>
    </source>
</reference>
<organism evidence="1 2">
    <name type="scientific">Dentiscutata erythropus</name>
    <dbReference type="NCBI Taxonomy" id="1348616"/>
    <lineage>
        <taxon>Eukaryota</taxon>
        <taxon>Fungi</taxon>
        <taxon>Fungi incertae sedis</taxon>
        <taxon>Mucoromycota</taxon>
        <taxon>Glomeromycotina</taxon>
        <taxon>Glomeromycetes</taxon>
        <taxon>Diversisporales</taxon>
        <taxon>Gigasporaceae</taxon>
        <taxon>Dentiscutata</taxon>
    </lineage>
</organism>
<keyword evidence="2" id="KW-1185">Reference proteome</keyword>
<gene>
    <name evidence="1" type="ORF">DERYTH_LOCUS28329</name>
</gene>
<name>A0A9N9KIL2_9GLOM</name>
<comment type="caution">
    <text evidence="1">The sequence shown here is derived from an EMBL/GenBank/DDBJ whole genome shotgun (WGS) entry which is preliminary data.</text>
</comment>
<evidence type="ECO:0000313" key="2">
    <source>
        <dbReference type="Proteomes" id="UP000789405"/>
    </source>
</evidence>
<dbReference type="OrthoDB" id="2435222at2759"/>
<dbReference type="AlphaFoldDB" id="A0A9N9KIL2"/>
<protein>
    <submittedName>
        <fullName evidence="1">19079_t:CDS:1</fullName>
    </submittedName>
</protein>
<feature type="non-terminal residue" evidence="1">
    <location>
        <position position="1"/>
    </location>
</feature>
<dbReference type="Proteomes" id="UP000789405">
    <property type="component" value="Unassembled WGS sequence"/>
</dbReference>
<evidence type="ECO:0000313" key="1">
    <source>
        <dbReference type="EMBL" id="CAG8827587.1"/>
    </source>
</evidence>
<proteinExistence type="predicted"/>